<evidence type="ECO:0000313" key="10">
    <source>
        <dbReference type="EMBL" id="GGJ86904.1"/>
    </source>
</evidence>
<dbReference type="PRINTS" id="PR01437">
    <property type="entry name" value="NUOXDRDTASE4"/>
</dbReference>
<evidence type="ECO:0000256" key="4">
    <source>
        <dbReference type="ARBA" id="ARBA00022989"/>
    </source>
</evidence>
<dbReference type="GO" id="GO:0016491">
    <property type="term" value="F:oxidoreductase activity"/>
    <property type="evidence" value="ECO:0007669"/>
    <property type="project" value="UniProtKB-KW"/>
</dbReference>
<keyword evidence="3 7" id="KW-0812">Transmembrane</keyword>
<keyword evidence="6 8" id="KW-0472">Membrane</keyword>
<evidence type="ECO:0000256" key="3">
    <source>
        <dbReference type="ARBA" id="ARBA00022692"/>
    </source>
</evidence>
<dbReference type="GO" id="GO:0008137">
    <property type="term" value="F:NADH dehydrogenase (ubiquinone) activity"/>
    <property type="evidence" value="ECO:0007669"/>
    <property type="project" value="InterPro"/>
</dbReference>
<dbReference type="Pfam" id="PF00361">
    <property type="entry name" value="Proton_antipo_M"/>
    <property type="match status" value="1"/>
</dbReference>
<accession>A0A917PPZ8</accession>
<dbReference type="RefSeq" id="WP_188743918.1">
    <property type="nucleotide sequence ID" value="NZ_BAABFW010000029.1"/>
</dbReference>
<feature type="transmembrane region" description="Helical" evidence="8">
    <location>
        <begin position="32"/>
        <end position="56"/>
    </location>
</feature>
<feature type="transmembrane region" description="Helical" evidence="8">
    <location>
        <begin position="273"/>
        <end position="294"/>
    </location>
</feature>
<dbReference type="GO" id="GO:0005886">
    <property type="term" value="C:plasma membrane"/>
    <property type="evidence" value="ECO:0007669"/>
    <property type="project" value="UniProtKB-SubCell"/>
</dbReference>
<dbReference type="GO" id="GO:0042773">
    <property type="term" value="P:ATP synthesis coupled electron transport"/>
    <property type="evidence" value="ECO:0007669"/>
    <property type="project" value="InterPro"/>
</dbReference>
<reference evidence="10" key="2">
    <citation type="submission" date="2020-09" db="EMBL/GenBank/DDBJ databases">
        <authorList>
            <person name="Sun Q."/>
            <person name="Zhou Y."/>
        </authorList>
    </citation>
    <scope>NUCLEOTIDE SEQUENCE</scope>
    <source>
        <strain evidence="10">CGMCC 1.8984</strain>
    </source>
</reference>
<dbReference type="InterPro" id="IPR001750">
    <property type="entry name" value="ND/Mrp_TM"/>
</dbReference>
<evidence type="ECO:0000256" key="6">
    <source>
        <dbReference type="ARBA" id="ARBA00023136"/>
    </source>
</evidence>
<keyword evidence="11" id="KW-1185">Reference proteome</keyword>
<evidence type="ECO:0000256" key="8">
    <source>
        <dbReference type="SAM" id="Phobius"/>
    </source>
</evidence>
<evidence type="ECO:0000259" key="9">
    <source>
        <dbReference type="Pfam" id="PF00361"/>
    </source>
</evidence>
<feature type="transmembrane region" description="Helical" evidence="8">
    <location>
        <begin position="68"/>
        <end position="86"/>
    </location>
</feature>
<evidence type="ECO:0000256" key="7">
    <source>
        <dbReference type="RuleBase" id="RU000320"/>
    </source>
</evidence>
<keyword evidence="4 8" id="KW-1133">Transmembrane helix</keyword>
<dbReference type="PANTHER" id="PTHR42682:SF5">
    <property type="entry name" value="HYDROGENASE-4 COMPONENT F"/>
    <property type="match status" value="1"/>
</dbReference>
<keyword evidence="5" id="KW-0560">Oxidoreductase</keyword>
<dbReference type="PANTHER" id="PTHR42682">
    <property type="entry name" value="HYDROGENASE-4 COMPONENT F"/>
    <property type="match status" value="1"/>
</dbReference>
<evidence type="ECO:0000256" key="2">
    <source>
        <dbReference type="ARBA" id="ARBA00022475"/>
    </source>
</evidence>
<feature type="transmembrane region" description="Helical" evidence="8">
    <location>
        <begin position="405"/>
        <end position="429"/>
    </location>
</feature>
<proteinExistence type="predicted"/>
<feature type="transmembrane region" description="Helical" evidence="8">
    <location>
        <begin position="315"/>
        <end position="334"/>
    </location>
</feature>
<name>A0A917PPZ8_9MICO</name>
<organism evidence="10 11">
    <name type="scientific">Agromyces bauzanensis</name>
    <dbReference type="NCBI Taxonomy" id="1308924"/>
    <lineage>
        <taxon>Bacteria</taxon>
        <taxon>Bacillati</taxon>
        <taxon>Actinomycetota</taxon>
        <taxon>Actinomycetes</taxon>
        <taxon>Micrococcales</taxon>
        <taxon>Microbacteriaceae</taxon>
        <taxon>Agromyces</taxon>
    </lineage>
</organism>
<keyword evidence="2" id="KW-1003">Cell membrane</keyword>
<feature type="transmembrane region" description="Helical" evidence="8">
    <location>
        <begin position="371"/>
        <end position="393"/>
    </location>
</feature>
<feature type="transmembrane region" description="Helical" evidence="8">
    <location>
        <begin position="106"/>
        <end position="124"/>
    </location>
</feature>
<evidence type="ECO:0000256" key="1">
    <source>
        <dbReference type="ARBA" id="ARBA00004651"/>
    </source>
</evidence>
<sequence>MTYLLLLPLVLPLGLGACTLFPRLRRLRRYSGVIASAVILGAGVAAIGVSAGGDALLGLGGILRADSLSSYMLAVVGAVALVATWGGLRPEEPAGPLPAGSPPRGMYAALVCVFLSSMSLALLADNLGVMWVAIEATTIATAFLVGHNRTRRSLEAAWKYVVLAPAGVAIAFLGIVLIYAASTGSETPTLSWIGLTALPLDLDPGLVRVGAALAVLGFATKAGLAPMHSWLPDAHSQAPSPVSALMSGVLLSVALYAILRVQAVADAVIGPEFLSALLVAGALLSLAVAAALLIRQRDFKRMLAYSSIEHMGVMALGAAIGTAAIPAVLLYVLSHGLIKASLFVLAGRLLAVEGTSTIAEVRGLLARRPGIAVPWLVGMTGLLGFAPFGIFFAEVGVFFAGWDAGLGAAVAAALVLLLVVFAGLVRLTVGMVFGPRGREAAAETAVATGAGEPAGEPEGPDRAAHGPALPIALALAAAAIIPFLADPIGSVLSDAAAALAGVR</sequence>
<dbReference type="InterPro" id="IPR003918">
    <property type="entry name" value="NADH_UbQ_OxRdtase"/>
</dbReference>
<feature type="domain" description="NADH:quinone oxidoreductase/Mrp antiporter transmembrane" evidence="9">
    <location>
        <begin position="124"/>
        <end position="415"/>
    </location>
</feature>
<evidence type="ECO:0000313" key="11">
    <source>
        <dbReference type="Proteomes" id="UP000636956"/>
    </source>
</evidence>
<comment type="caution">
    <text evidence="10">The sequence shown here is derived from an EMBL/GenBank/DDBJ whole genome shotgun (WGS) entry which is preliminary data.</text>
</comment>
<reference evidence="10" key="1">
    <citation type="journal article" date="2014" name="Int. J. Syst. Evol. Microbiol.">
        <title>Complete genome sequence of Corynebacterium casei LMG S-19264T (=DSM 44701T), isolated from a smear-ripened cheese.</title>
        <authorList>
            <consortium name="US DOE Joint Genome Institute (JGI-PGF)"/>
            <person name="Walter F."/>
            <person name="Albersmeier A."/>
            <person name="Kalinowski J."/>
            <person name="Ruckert C."/>
        </authorList>
    </citation>
    <scope>NUCLEOTIDE SEQUENCE</scope>
    <source>
        <strain evidence="10">CGMCC 1.8984</strain>
    </source>
</reference>
<dbReference type="EMBL" id="BMMD01000016">
    <property type="protein sequence ID" value="GGJ86904.1"/>
    <property type="molecule type" value="Genomic_DNA"/>
</dbReference>
<dbReference type="Proteomes" id="UP000636956">
    <property type="component" value="Unassembled WGS sequence"/>
</dbReference>
<comment type="subcellular location">
    <subcellularLocation>
        <location evidence="1">Cell membrane</location>
        <topology evidence="1">Multi-pass membrane protein</topology>
    </subcellularLocation>
    <subcellularLocation>
        <location evidence="7">Membrane</location>
        <topology evidence="7">Multi-pass membrane protein</topology>
    </subcellularLocation>
</comment>
<evidence type="ECO:0000256" key="5">
    <source>
        <dbReference type="ARBA" id="ARBA00023002"/>
    </source>
</evidence>
<dbReference type="AlphaFoldDB" id="A0A917PPZ8"/>
<protein>
    <submittedName>
        <fullName evidence="10">Hydrogenase HycQ</fullName>
    </submittedName>
</protein>
<feature type="transmembrane region" description="Helical" evidence="8">
    <location>
        <begin position="244"/>
        <end position="261"/>
    </location>
</feature>
<dbReference type="InterPro" id="IPR052175">
    <property type="entry name" value="ComplexI-like_HydComp"/>
</dbReference>
<feature type="transmembrane region" description="Helical" evidence="8">
    <location>
        <begin position="157"/>
        <end position="181"/>
    </location>
</feature>
<gene>
    <name evidence="10" type="primary">hycQ</name>
    <name evidence="10" type="ORF">GCM10011372_26650</name>
</gene>